<evidence type="ECO:0000313" key="1">
    <source>
        <dbReference type="Proteomes" id="UP000887565"/>
    </source>
</evidence>
<reference evidence="2" key="1">
    <citation type="submission" date="2022-11" db="UniProtKB">
        <authorList>
            <consortium name="WormBaseParasite"/>
        </authorList>
    </citation>
    <scope>IDENTIFICATION</scope>
</reference>
<name>A0A915JYJ1_ROMCU</name>
<organism evidence="1 2">
    <name type="scientific">Romanomermis culicivorax</name>
    <name type="common">Nematode worm</name>
    <dbReference type="NCBI Taxonomy" id="13658"/>
    <lineage>
        <taxon>Eukaryota</taxon>
        <taxon>Metazoa</taxon>
        <taxon>Ecdysozoa</taxon>
        <taxon>Nematoda</taxon>
        <taxon>Enoplea</taxon>
        <taxon>Dorylaimia</taxon>
        <taxon>Mermithida</taxon>
        <taxon>Mermithoidea</taxon>
        <taxon>Mermithidae</taxon>
        <taxon>Romanomermis</taxon>
    </lineage>
</organism>
<protein>
    <submittedName>
        <fullName evidence="2">Uncharacterized protein</fullName>
    </submittedName>
</protein>
<dbReference type="Proteomes" id="UP000887565">
    <property type="component" value="Unplaced"/>
</dbReference>
<keyword evidence="1" id="KW-1185">Reference proteome</keyword>
<proteinExistence type="predicted"/>
<dbReference type="WBParaSite" id="nRc.2.0.1.t31149-RA">
    <property type="protein sequence ID" value="nRc.2.0.1.t31149-RA"/>
    <property type="gene ID" value="nRc.2.0.1.g31149"/>
</dbReference>
<dbReference type="AlphaFoldDB" id="A0A915JYJ1"/>
<evidence type="ECO:0000313" key="2">
    <source>
        <dbReference type="WBParaSite" id="nRc.2.0.1.t31149-RA"/>
    </source>
</evidence>
<accession>A0A915JYJ1</accession>
<sequence>MPLKPKNFTKDINENLFDEVKLLALYIEFHDVNITGAQHFGPAPKTCQEFKTAKTAVVSKLVSPVPVSNSTLRHFVDDNLTDSWSGDAPFSSVSV</sequence>